<feature type="chain" id="PRO_5045599096" evidence="5">
    <location>
        <begin position="31"/>
        <end position="496"/>
    </location>
</feature>
<evidence type="ECO:0000256" key="5">
    <source>
        <dbReference type="SAM" id="SignalP"/>
    </source>
</evidence>
<feature type="domain" description="Multidrug resistance protein MdtA-like C-terminal permuted SH3" evidence="9">
    <location>
        <begin position="330"/>
        <end position="389"/>
    </location>
</feature>
<evidence type="ECO:0000259" key="8">
    <source>
        <dbReference type="Pfam" id="PF25944"/>
    </source>
</evidence>
<evidence type="ECO:0000256" key="1">
    <source>
        <dbReference type="ARBA" id="ARBA00004196"/>
    </source>
</evidence>
<evidence type="ECO:0000256" key="3">
    <source>
        <dbReference type="SAM" id="Coils"/>
    </source>
</evidence>
<evidence type="ECO:0000259" key="6">
    <source>
        <dbReference type="Pfam" id="PF25876"/>
    </source>
</evidence>
<organism evidence="10 11">
    <name type="scientific">Jiella sonneratiae</name>
    <dbReference type="NCBI Taxonomy" id="2816856"/>
    <lineage>
        <taxon>Bacteria</taxon>
        <taxon>Pseudomonadati</taxon>
        <taxon>Pseudomonadota</taxon>
        <taxon>Alphaproteobacteria</taxon>
        <taxon>Hyphomicrobiales</taxon>
        <taxon>Aurantimonadaceae</taxon>
        <taxon>Jiella</taxon>
    </lineage>
</organism>
<evidence type="ECO:0000259" key="7">
    <source>
        <dbReference type="Pfam" id="PF25917"/>
    </source>
</evidence>
<dbReference type="InterPro" id="IPR058624">
    <property type="entry name" value="MdtA-like_HH"/>
</dbReference>
<dbReference type="Gene3D" id="1.10.287.470">
    <property type="entry name" value="Helix hairpin bin"/>
    <property type="match status" value="1"/>
</dbReference>
<feature type="compositionally biased region" description="Low complexity" evidence="4">
    <location>
        <begin position="423"/>
        <end position="496"/>
    </location>
</feature>
<name>A0ABS3J926_9HYPH</name>
<dbReference type="Pfam" id="PF25876">
    <property type="entry name" value="HH_MFP_RND"/>
    <property type="match status" value="1"/>
</dbReference>
<evidence type="ECO:0000256" key="2">
    <source>
        <dbReference type="ARBA" id="ARBA00009477"/>
    </source>
</evidence>
<feature type="region of interest" description="Disordered" evidence="4">
    <location>
        <begin position="407"/>
        <end position="496"/>
    </location>
</feature>
<keyword evidence="11" id="KW-1185">Reference proteome</keyword>
<dbReference type="PROSITE" id="PS51257">
    <property type="entry name" value="PROKAR_LIPOPROTEIN"/>
    <property type="match status" value="1"/>
</dbReference>
<dbReference type="SUPFAM" id="SSF111369">
    <property type="entry name" value="HlyD-like secretion proteins"/>
    <property type="match status" value="1"/>
</dbReference>
<dbReference type="PANTHER" id="PTHR30158">
    <property type="entry name" value="ACRA/E-RELATED COMPONENT OF DRUG EFFLUX TRANSPORTER"/>
    <property type="match status" value="1"/>
</dbReference>
<dbReference type="Gene3D" id="2.40.30.170">
    <property type="match status" value="1"/>
</dbReference>
<evidence type="ECO:0000313" key="11">
    <source>
        <dbReference type="Proteomes" id="UP000664288"/>
    </source>
</evidence>
<evidence type="ECO:0000313" key="10">
    <source>
        <dbReference type="EMBL" id="MBO0906180.1"/>
    </source>
</evidence>
<dbReference type="InterPro" id="IPR058625">
    <property type="entry name" value="MdtA-like_BSH"/>
</dbReference>
<dbReference type="RefSeq" id="WP_207352813.1">
    <property type="nucleotide sequence ID" value="NZ_JAFMPY010000033.1"/>
</dbReference>
<dbReference type="Pfam" id="PF25944">
    <property type="entry name" value="Beta-barrel_RND"/>
    <property type="match status" value="1"/>
</dbReference>
<dbReference type="Gene3D" id="2.40.50.100">
    <property type="match status" value="1"/>
</dbReference>
<accession>A0ABS3J926</accession>
<keyword evidence="5" id="KW-0732">Signal</keyword>
<dbReference type="PANTHER" id="PTHR30158:SF3">
    <property type="entry name" value="MULTIDRUG EFFLUX PUMP SUBUNIT ACRA-RELATED"/>
    <property type="match status" value="1"/>
</dbReference>
<dbReference type="InterPro" id="IPR058627">
    <property type="entry name" value="MdtA-like_C"/>
</dbReference>
<dbReference type="InterPro" id="IPR058626">
    <property type="entry name" value="MdtA-like_b-barrel"/>
</dbReference>
<dbReference type="Gene3D" id="2.40.420.20">
    <property type="match status" value="1"/>
</dbReference>
<feature type="domain" description="Multidrug resistance protein MdtA-like alpha-helical hairpin" evidence="6">
    <location>
        <begin position="124"/>
        <end position="192"/>
    </location>
</feature>
<comment type="subcellular location">
    <subcellularLocation>
        <location evidence="1">Cell envelope</location>
    </subcellularLocation>
</comment>
<dbReference type="InterPro" id="IPR006143">
    <property type="entry name" value="RND_pump_MFP"/>
</dbReference>
<comment type="caution">
    <text evidence="10">The sequence shown here is derived from an EMBL/GenBank/DDBJ whole genome shotgun (WGS) entry which is preliminary data.</text>
</comment>
<dbReference type="Pfam" id="PF25917">
    <property type="entry name" value="BSH_RND"/>
    <property type="match status" value="1"/>
</dbReference>
<evidence type="ECO:0000259" key="9">
    <source>
        <dbReference type="Pfam" id="PF25967"/>
    </source>
</evidence>
<comment type="similarity">
    <text evidence="2">Belongs to the membrane fusion protein (MFP) (TC 8.A.1) family.</text>
</comment>
<keyword evidence="3" id="KW-0175">Coiled coil</keyword>
<gene>
    <name evidence="10" type="ORF">J1C47_21230</name>
</gene>
<dbReference type="EMBL" id="JAFMPY010000033">
    <property type="protein sequence ID" value="MBO0906180.1"/>
    <property type="molecule type" value="Genomic_DNA"/>
</dbReference>
<sequence length="496" mass="49950">MKSDLRPGRVGRSRILVAASALALALALVAGCSDSGGSGGAEKAGAGAGGGQAAPAKVGVITAEPQEVVITAHVAGRVVAFQTAEVRPQVGGLISQKNFKDGSKVAKGDVLYKIDDRSYQAAVDSAVATLQKNQAAAESAKLQYERYQNLTSSNVVSKQDRDDALSTYRQAQADIAAAEAALETAKLNLAYTEVAAPISGRIGTDTVDAGTLVTASQSTALATIRQIDPVYVDFTESSGNLLAFRDQIRRGGVKPLVGAESPGPAEVHVRFADGSAYPEAGTIAAADQFVSETTSSFTVRTRFPNPDAVLLPGMYVRGTVRLAVDEHGFLVPQRAVSRNAKGEATALFVTADGTAETRVIEVSADIGNEWMVTKGVAAGDRLVVDGLQKVRDGAKVAAVPVTVDADGLVQPADGTGKTPADDGANTAKKGATAGNDAADTPAAAAKAGASAEAEAEAGSAAADAPATGGKTADGADDGAGQDSGDGADAATSGAKE</sequence>
<dbReference type="Proteomes" id="UP000664288">
    <property type="component" value="Unassembled WGS sequence"/>
</dbReference>
<dbReference type="NCBIfam" id="TIGR01730">
    <property type="entry name" value="RND_mfp"/>
    <property type="match status" value="1"/>
</dbReference>
<evidence type="ECO:0000256" key="4">
    <source>
        <dbReference type="SAM" id="MobiDB-lite"/>
    </source>
</evidence>
<feature type="domain" description="Multidrug resistance protein MdtA-like beta-barrel" evidence="8">
    <location>
        <begin position="229"/>
        <end position="321"/>
    </location>
</feature>
<protein>
    <submittedName>
        <fullName evidence="10">Efflux RND transporter periplasmic adaptor subunit</fullName>
    </submittedName>
</protein>
<feature type="domain" description="Multidrug resistance protein MdtA-like barrel-sandwich hybrid" evidence="7">
    <location>
        <begin position="83"/>
        <end position="224"/>
    </location>
</feature>
<feature type="coiled-coil region" evidence="3">
    <location>
        <begin position="130"/>
        <end position="188"/>
    </location>
</feature>
<feature type="signal peptide" evidence="5">
    <location>
        <begin position="1"/>
        <end position="30"/>
    </location>
</feature>
<reference evidence="10 11" key="1">
    <citation type="submission" date="2021-03" db="EMBL/GenBank/DDBJ databases">
        <title>Whole genome sequence of Jiella sp. MQZ13P-4.</title>
        <authorList>
            <person name="Tuo L."/>
        </authorList>
    </citation>
    <scope>NUCLEOTIDE SEQUENCE [LARGE SCALE GENOMIC DNA]</scope>
    <source>
        <strain evidence="10 11">MQZ13P-4</strain>
    </source>
</reference>
<proteinExistence type="inferred from homology"/>
<dbReference type="Pfam" id="PF25967">
    <property type="entry name" value="RND-MFP_C"/>
    <property type="match status" value="1"/>
</dbReference>